<keyword evidence="4" id="KW-1185">Reference proteome</keyword>
<proteinExistence type="predicted"/>
<dbReference type="OMA" id="RPEECQW"/>
<reference evidence="3" key="2">
    <citation type="submission" date="2018-04" db="EMBL/GenBank/DDBJ databases">
        <title>OnivRS2 (Oryza nivara Reference Sequence Version 2).</title>
        <authorList>
            <person name="Zhang J."/>
            <person name="Kudrna D."/>
            <person name="Lee S."/>
            <person name="Talag J."/>
            <person name="Rajasekar S."/>
            <person name="Welchert J."/>
            <person name="Hsing Y.-I."/>
            <person name="Wing R.A."/>
        </authorList>
    </citation>
    <scope>NUCLEOTIDE SEQUENCE [LARGE SCALE GENOMIC DNA]</scope>
    <source>
        <strain evidence="3">SL10</strain>
    </source>
</reference>
<dbReference type="eggNOG" id="ENOG502R41K">
    <property type="taxonomic scope" value="Eukaryota"/>
</dbReference>
<evidence type="ECO:0000256" key="1">
    <source>
        <dbReference type="SAM" id="MobiDB-lite"/>
    </source>
</evidence>
<sequence>MLSSAAAASRRFAMPQPASSGSTSRRFDFPDSVLLDTVAHADGCGDDATTARAETSDGLPIEVSFVAADPPTFTRCVVRCSGLTAGEFSKGPPFIIGADGAFLVIRVIFPCRSDRRCFTDFFVYRSGPGTPLLELLRRPYPVKHLSDHLGILSCGEHFLVVNPKWQFHADGQVRCDLHVFSSKTTSWESKVARLPCGVEAYIGDFIPTKVLSVEGRSIAWVDLWNGILLFDSVTSNPEVRLIQLPPLMPINGRYLRGGGLDDTYISVDPNRDITCSNGWFRFIEMGFPLLDGSTGQRQATMFKRLVRPEECQWEPCGTETDSAELVCADSCSLDLLPVIWDSKDNQLTFMNLICTYPTMDLYDDNILYVMAKMKGTDPSGWVLSVNTENKKLEKEILFFHRIYLQCDLFKHLGKAPESHLTKVLDKHTNREMIELLDTNLLAALEQLQNIETHIESLKRRYNWSMPLVSSNSASSLDPKIRYLLAPIDVTKSKIRVAHGALYKLMGTLPSDVLDKYFVERTSFSGPERTKDAAMKGTDPSGWVLSVNTENKKLEKVSPFSQKILFFHRIYLQCDLFKHLGKAPGVGGPCHSHLTKVLDKHTNRDKRRIFEEKLLAPIDVTESKIRVAHGALYNLKGTLPSDVLDKNFVKRTSFSGPEKKRMLLCRVKDRSDYL</sequence>
<accession>A0A0E0I8I9</accession>
<evidence type="ECO:0000259" key="2">
    <source>
        <dbReference type="Pfam" id="PF07762"/>
    </source>
</evidence>
<dbReference type="InterPro" id="IPR011676">
    <property type="entry name" value="DUF1618"/>
</dbReference>
<evidence type="ECO:0000313" key="4">
    <source>
        <dbReference type="Proteomes" id="UP000006591"/>
    </source>
</evidence>
<dbReference type="Pfam" id="PF07762">
    <property type="entry name" value="DUF1618"/>
    <property type="match status" value="1"/>
</dbReference>
<evidence type="ECO:0000313" key="3">
    <source>
        <dbReference type="EnsemblPlants" id="ONIVA08G06540.1"/>
    </source>
</evidence>
<feature type="domain" description="DUF1618" evidence="2">
    <location>
        <begin position="220"/>
        <end position="368"/>
    </location>
</feature>
<dbReference type="Gramene" id="ONIVA08G06540.1">
    <property type="protein sequence ID" value="ONIVA08G06540.1"/>
    <property type="gene ID" value="ONIVA08G06540"/>
</dbReference>
<dbReference type="PANTHER" id="PTHR33074">
    <property type="entry name" value="EXPRESSED PROTEIN-RELATED"/>
    <property type="match status" value="1"/>
</dbReference>
<dbReference type="PANTHER" id="PTHR33074:SF127">
    <property type="entry name" value="OS04G0388000 PROTEIN"/>
    <property type="match status" value="1"/>
</dbReference>
<feature type="region of interest" description="Disordered" evidence="1">
    <location>
        <begin position="1"/>
        <end position="25"/>
    </location>
</feature>
<protein>
    <recommendedName>
        <fullName evidence="2">DUF1618 domain-containing protein</fullName>
    </recommendedName>
</protein>
<name>A0A0E0I8I9_ORYNI</name>
<dbReference type="AlphaFoldDB" id="A0A0E0I8I9"/>
<dbReference type="EnsemblPlants" id="ONIVA08G06540.1">
    <property type="protein sequence ID" value="ONIVA08G06540.1"/>
    <property type="gene ID" value="ONIVA08G06540"/>
</dbReference>
<organism evidence="3">
    <name type="scientific">Oryza nivara</name>
    <name type="common">Indian wild rice</name>
    <name type="synonym">Oryza sativa f. spontanea</name>
    <dbReference type="NCBI Taxonomy" id="4536"/>
    <lineage>
        <taxon>Eukaryota</taxon>
        <taxon>Viridiplantae</taxon>
        <taxon>Streptophyta</taxon>
        <taxon>Embryophyta</taxon>
        <taxon>Tracheophyta</taxon>
        <taxon>Spermatophyta</taxon>
        <taxon>Magnoliopsida</taxon>
        <taxon>Liliopsida</taxon>
        <taxon>Poales</taxon>
        <taxon>Poaceae</taxon>
        <taxon>BOP clade</taxon>
        <taxon>Oryzoideae</taxon>
        <taxon>Oryzeae</taxon>
        <taxon>Oryzinae</taxon>
        <taxon>Oryza</taxon>
    </lineage>
</organism>
<dbReference type="Proteomes" id="UP000006591">
    <property type="component" value="Chromosome 8"/>
</dbReference>
<reference evidence="3" key="1">
    <citation type="submission" date="2015-04" db="UniProtKB">
        <authorList>
            <consortium name="EnsemblPlants"/>
        </authorList>
    </citation>
    <scope>IDENTIFICATION</scope>
    <source>
        <strain evidence="3">SL10</strain>
    </source>
</reference>
<dbReference type="HOGENOM" id="CLU_008956_5_2_1"/>